<comment type="caution">
    <text evidence="2">The sequence shown here is derived from an EMBL/GenBank/DDBJ whole genome shotgun (WGS) entry which is preliminary data.</text>
</comment>
<feature type="region of interest" description="Disordered" evidence="1">
    <location>
        <begin position="26"/>
        <end position="47"/>
    </location>
</feature>
<organism evidence="2 3">
    <name type="scientific">Steinernema carpocapsae</name>
    <name type="common">Entomopathogenic nematode</name>
    <dbReference type="NCBI Taxonomy" id="34508"/>
    <lineage>
        <taxon>Eukaryota</taxon>
        <taxon>Metazoa</taxon>
        <taxon>Ecdysozoa</taxon>
        <taxon>Nematoda</taxon>
        <taxon>Chromadorea</taxon>
        <taxon>Rhabditida</taxon>
        <taxon>Tylenchina</taxon>
        <taxon>Panagrolaimomorpha</taxon>
        <taxon>Strongyloidoidea</taxon>
        <taxon>Steinernematidae</taxon>
        <taxon>Steinernema</taxon>
    </lineage>
</organism>
<gene>
    <name evidence="2" type="ORF">L596_012845</name>
</gene>
<protein>
    <submittedName>
        <fullName evidence="2">Uncharacterized protein</fullName>
    </submittedName>
</protein>
<dbReference type="AlphaFoldDB" id="A0A4U5NYG8"/>
<evidence type="ECO:0000313" key="3">
    <source>
        <dbReference type="Proteomes" id="UP000298663"/>
    </source>
</evidence>
<feature type="compositionally biased region" description="Polar residues" evidence="1">
    <location>
        <begin position="26"/>
        <end position="40"/>
    </location>
</feature>
<sequence length="117" mass="12373">MPGASVALACSRQNNNGLRAASMYTATTTANHTSRGSSKSRATEAREEAAERVFGGLDDALNGSAVCWLIGSLVGDGSSLPSLRRCAGKERLWKEAFKTRARAADCPKGPLLDGCWR</sequence>
<accession>A0A4U5NYG8</accession>
<reference evidence="2 3" key="1">
    <citation type="journal article" date="2015" name="Genome Biol.">
        <title>Comparative genomics of Steinernema reveals deeply conserved gene regulatory networks.</title>
        <authorList>
            <person name="Dillman A.R."/>
            <person name="Macchietto M."/>
            <person name="Porter C.F."/>
            <person name="Rogers A."/>
            <person name="Williams B."/>
            <person name="Antoshechkin I."/>
            <person name="Lee M.M."/>
            <person name="Goodwin Z."/>
            <person name="Lu X."/>
            <person name="Lewis E.E."/>
            <person name="Goodrich-Blair H."/>
            <person name="Stock S.P."/>
            <person name="Adams B.J."/>
            <person name="Sternberg P.W."/>
            <person name="Mortazavi A."/>
        </authorList>
    </citation>
    <scope>NUCLEOTIDE SEQUENCE [LARGE SCALE GENOMIC DNA]</scope>
    <source>
        <strain evidence="2 3">ALL</strain>
    </source>
</reference>
<proteinExistence type="predicted"/>
<reference evidence="2 3" key="2">
    <citation type="journal article" date="2019" name="G3 (Bethesda)">
        <title>Hybrid Assembly of the Genome of the Entomopathogenic Nematode Steinernema carpocapsae Identifies the X-Chromosome.</title>
        <authorList>
            <person name="Serra L."/>
            <person name="Macchietto M."/>
            <person name="Macias-Munoz A."/>
            <person name="McGill C.J."/>
            <person name="Rodriguez I.M."/>
            <person name="Rodriguez B."/>
            <person name="Murad R."/>
            <person name="Mortazavi A."/>
        </authorList>
    </citation>
    <scope>NUCLEOTIDE SEQUENCE [LARGE SCALE GENOMIC DNA]</scope>
    <source>
        <strain evidence="2 3">ALL</strain>
    </source>
</reference>
<name>A0A4U5NYG8_STECR</name>
<keyword evidence="3" id="KW-1185">Reference proteome</keyword>
<evidence type="ECO:0000313" key="2">
    <source>
        <dbReference type="EMBL" id="TKR88636.1"/>
    </source>
</evidence>
<evidence type="ECO:0000256" key="1">
    <source>
        <dbReference type="SAM" id="MobiDB-lite"/>
    </source>
</evidence>
<dbReference type="Proteomes" id="UP000298663">
    <property type="component" value="Unassembled WGS sequence"/>
</dbReference>
<dbReference type="EMBL" id="AZBU02000003">
    <property type="protein sequence ID" value="TKR88636.1"/>
    <property type="molecule type" value="Genomic_DNA"/>
</dbReference>